<dbReference type="Proteomes" id="UP000765003">
    <property type="component" value="Unassembled WGS sequence"/>
</dbReference>
<gene>
    <name evidence="1" type="ORF">JYT19_00380</name>
</gene>
<organism evidence="1 2">
    <name type="scientific">Sulfobacillus acidophilus</name>
    <dbReference type="NCBI Taxonomy" id="53633"/>
    <lineage>
        <taxon>Bacteria</taxon>
        <taxon>Bacillati</taxon>
        <taxon>Bacillota</taxon>
        <taxon>Clostridia</taxon>
        <taxon>Eubacteriales</taxon>
        <taxon>Clostridiales Family XVII. Incertae Sedis</taxon>
        <taxon>Sulfobacillus</taxon>
    </lineage>
</organism>
<dbReference type="PANTHER" id="PTHR41368">
    <property type="entry name" value="PROTEIN YGHO"/>
    <property type="match status" value="1"/>
</dbReference>
<evidence type="ECO:0000313" key="1">
    <source>
        <dbReference type="EMBL" id="MBN4077347.1"/>
    </source>
</evidence>
<dbReference type="EMBL" id="JAFITA010000003">
    <property type="protein sequence ID" value="MBN4077347.1"/>
    <property type="molecule type" value="Genomic_DNA"/>
</dbReference>
<keyword evidence="2" id="KW-1185">Reference proteome</keyword>
<comment type="caution">
    <text evidence="1">The sequence shown here is derived from an EMBL/GenBank/DDBJ whole genome shotgun (WGS) entry which is preliminary data.</text>
</comment>
<name>A0ABS3AVG2_9FIRM</name>
<dbReference type="InterPro" id="IPR039968">
    <property type="entry name" value="BcerS-like"/>
</dbReference>
<reference evidence="1" key="1">
    <citation type="submission" date="2021-02" db="EMBL/GenBank/DDBJ databases">
        <title>Activity-based single-cell genomes from oceanic crustal fluid captures similar information to metagenomic and metatranscriptomic surveys with orders of magnitude less sampling.</title>
        <authorList>
            <person name="D'Angelo T.S."/>
            <person name="Orcutt B.N."/>
        </authorList>
    </citation>
    <scope>NUCLEOTIDE SEQUENCE [LARGE SCALE GENOMIC DNA]</scope>
    <source>
        <strain evidence="1">AH-315-E05</strain>
    </source>
</reference>
<accession>A0ABS3AVG2</accession>
<protein>
    <submittedName>
        <fullName evidence="1">Uncharacterized protein</fullName>
    </submittedName>
</protein>
<dbReference type="PANTHER" id="PTHR41368:SF1">
    <property type="entry name" value="PROTEIN YGHO"/>
    <property type="match status" value="1"/>
</dbReference>
<proteinExistence type="predicted"/>
<sequence length="367" mass="42667">MRFGKSSCLPSEFLELSPFLYADDKYWIPENRDLLRFLFSADHKYFEKNKVWLSAVDKKARLCGFFNPDLLINNKKAAYFGFWETIDELKVNKKLFLDFENWAKAQRAQVIYGPINFNTFHSYRIRLGLKKHEGCFLGEPYNPSYYEEILQNLGYNCDEKYVSYSSNESFKELLRQMATNKEHMLYDFEKGELELKSFNKDTWLKNLEKIYHLVDSIFKDNFGYSKISVNNFCKELGLPLAKKLCPKTSLFAEDKNKNIVAIALNFPDYSPLLRNGNKNKLSLVNISFDEHFGLLKKPLMLGKTGGVCKNYRKGGLLSALAIEAMCRGVKSYSDVMICLMREKNPIVKFSRPFATNIRQYGLFAKSV</sequence>
<evidence type="ECO:0000313" key="2">
    <source>
        <dbReference type="Proteomes" id="UP000765003"/>
    </source>
</evidence>